<proteinExistence type="predicted"/>
<sequence length="49" mass="5561">MACCCQLDYRIRLPKFLILLQCMLANCSLNHILQQAIIGICSHRQVAPC</sequence>
<reference evidence="1" key="1">
    <citation type="submission" date="2018-02" db="EMBL/GenBank/DDBJ databases">
        <title>Rhizophora mucronata_Transcriptome.</title>
        <authorList>
            <person name="Meera S.P."/>
            <person name="Sreeshan A."/>
            <person name="Augustine A."/>
        </authorList>
    </citation>
    <scope>NUCLEOTIDE SEQUENCE</scope>
    <source>
        <tissue evidence="1">Leaf</tissue>
    </source>
</reference>
<dbReference type="EMBL" id="GGEC01078272">
    <property type="protein sequence ID" value="MBX58756.1"/>
    <property type="molecule type" value="Transcribed_RNA"/>
</dbReference>
<protein>
    <submittedName>
        <fullName evidence="1">Uncharacterized protein</fullName>
    </submittedName>
</protein>
<organism evidence="1">
    <name type="scientific">Rhizophora mucronata</name>
    <name type="common">Asiatic mangrove</name>
    <dbReference type="NCBI Taxonomy" id="61149"/>
    <lineage>
        <taxon>Eukaryota</taxon>
        <taxon>Viridiplantae</taxon>
        <taxon>Streptophyta</taxon>
        <taxon>Embryophyta</taxon>
        <taxon>Tracheophyta</taxon>
        <taxon>Spermatophyta</taxon>
        <taxon>Magnoliopsida</taxon>
        <taxon>eudicotyledons</taxon>
        <taxon>Gunneridae</taxon>
        <taxon>Pentapetalae</taxon>
        <taxon>rosids</taxon>
        <taxon>fabids</taxon>
        <taxon>Malpighiales</taxon>
        <taxon>Rhizophoraceae</taxon>
        <taxon>Rhizophora</taxon>
    </lineage>
</organism>
<evidence type="ECO:0000313" key="1">
    <source>
        <dbReference type="EMBL" id="MBX58756.1"/>
    </source>
</evidence>
<accession>A0A2P2PVJ5</accession>
<name>A0A2P2PVJ5_RHIMU</name>
<dbReference type="AlphaFoldDB" id="A0A2P2PVJ5"/>